<comment type="caution">
    <text evidence="1">The sequence shown here is derived from an EMBL/GenBank/DDBJ whole genome shotgun (WGS) entry which is preliminary data.</text>
</comment>
<keyword evidence="2" id="KW-1185">Reference proteome</keyword>
<protein>
    <submittedName>
        <fullName evidence="1">Uncharacterized protein</fullName>
    </submittedName>
</protein>
<proteinExistence type="predicted"/>
<name>A0AAV5JZK4_9ROSI</name>
<dbReference type="AlphaFoldDB" id="A0AAV5JZK4"/>
<dbReference type="Proteomes" id="UP001054252">
    <property type="component" value="Unassembled WGS sequence"/>
</dbReference>
<organism evidence="1 2">
    <name type="scientific">Rubroshorea leprosula</name>
    <dbReference type="NCBI Taxonomy" id="152421"/>
    <lineage>
        <taxon>Eukaryota</taxon>
        <taxon>Viridiplantae</taxon>
        <taxon>Streptophyta</taxon>
        <taxon>Embryophyta</taxon>
        <taxon>Tracheophyta</taxon>
        <taxon>Spermatophyta</taxon>
        <taxon>Magnoliopsida</taxon>
        <taxon>eudicotyledons</taxon>
        <taxon>Gunneridae</taxon>
        <taxon>Pentapetalae</taxon>
        <taxon>rosids</taxon>
        <taxon>malvids</taxon>
        <taxon>Malvales</taxon>
        <taxon>Dipterocarpaceae</taxon>
        <taxon>Rubroshorea</taxon>
    </lineage>
</organism>
<dbReference type="EMBL" id="BPVZ01000049">
    <property type="protein sequence ID" value="GKV18081.1"/>
    <property type="molecule type" value="Genomic_DNA"/>
</dbReference>
<evidence type="ECO:0000313" key="2">
    <source>
        <dbReference type="Proteomes" id="UP001054252"/>
    </source>
</evidence>
<evidence type="ECO:0000313" key="1">
    <source>
        <dbReference type="EMBL" id="GKV18081.1"/>
    </source>
</evidence>
<accession>A0AAV5JZK4</accession>
<sequence length="42" mass="4947">MRRAVISKWMQQPLGACVRMVLLASCPKFHLNYPEDKKIKMK</sequence>
<reference evidence="1 2" key="1">
    <citation type="journal article" date="2021" name="Commun. Biol.">
        <title>The genome of Shorea leprosula (Dipterocarpaceae) highlights the ecological relevance of drought in aseasonal tropical rainforests.</title>
        <authorList>
            <person name="Ng K.K.S."/>
            <person name="Kobayashi M.J."/>
            <person name="Fawcett J.A."/>
            <person name="Hatakeyama M."/>
            <person name="Paape T."/>
            <person name="Ng C.H."/>
            <person name="Ang C.C."/>
            <person name="Tnah L.H."/>
            <person name="Lee C.T."/>
            <person name="Nishiyama T."/>
            <person name="Sese J."/>
            <person name="O'Brien M.J."/>
            <person name="Copetti D."/>
            <person name="Mohd Noor M.I."/>
            <person name="Ong R.C."/>
            <person name="Putra M."/>
            <person name="Sireger I.Z."/>
            <person name="Indrioko S."/>
            <person name="Kosugi Y."/>
            <person name="Izuno A."/>
            <person name="Isagi Y."/>
            <person name="Lee S.L."/>
            <person name="Shimizu K.K."/>
        </authorList>
    </citation>
    <scope>NUCLEOTIDE SEQUENCE [LARGE SCALE GENOMIC DNA]</scope>
    <source>
        <strain evidence="1">214</strain>
    </source>
</reference>
<gene>
    <name evidence="1" type="ORF">SLEP1_g28507</name>
</gene>